<feature type="region of interest" description="Disordered" evidence="1">
    <location>
        <begin position="136"/>
        <end position="156"/>
    </location>
</feature>
<evidence type="ECO:0000256" key="1">
    <source>
        <dbReference type="SAM" id="MobiDB-lite"/>
    </source>
</evidence>
<dbReference type="AlphaFoldDB" id="A0A068WLY9"/>
<keyword evidence="2" id="KW-1133">Transmembrane helix</keyword>
<reference evidence="6" key="3">
    <citation type="submission" date="2020-10" db="UniProtKB">
        <authorList>
            <consortium name="WormBaseParasite"/>
        </authorList>
    </citation>
    <scope>IDENTIFICATION</scope>
</reference>
<dbReference type="Proteomes" id="UP000492820">
    <property type="component" value="Unassembled WGS sequence"/>
</dbReference>
<proteinExistence type="predicted"/>
<keyword evidence="3" id="KW-0732">Signal</keyword>
<accession>A0A068WLY9</accession>
<feature type="chain" id="PRO_5036289560" evidence="3">
    <location>
        <begin position="23"/>
        <end position="192"/>
    </location>
</feature>
<name>A0A068WLY9_ECHGR</name>
<feature type="signal peptide" evidence="3">
    <location>
        <begin position="1"/>
        <end position="22"/>
    </location>
</feature>
<evidence type="ECO:0000313" key="4">
    <source>
        <dbReference type="EMBL" id="CDS18671.1"/>
    </source>
</evidence>
<evidence type="ECO:0000256" key="3">
    <source>
        <dbReference type="SAM" id="SignalP"/>
    </source>
</evidence>
<evidence type="ECO:0000313" key="5">
    <source>
        <dbReference type="Proteomes" id="UP000492820"/>
    </source>
</evidence>
<keyword evidence="2" id="KW-0812">Transmembrane</keyword>
<keyword evidence="2" id="KW-0472">Membrane</keyword>
<dbReference type="EMBL" id="LK028578">
    <property type="protein sequence ID" value="CDS18671.1"/>
    <property type="molecule type" value="Genomic_DNA"/>
</dbReference>
<reference evidence="4" key="2">
    <citation type="submission" date="2014-06" db="EMBL/GenBank/DDBJ databases">
        <authorList>
            <person name="Aslett M."/>
        </authorList>
    </citation>
    <scope>NUCLEOTIDE SEQUENCE</scope>
</reference>
<organism evidence="4">
    <name type="scientific">Echinococcus granulosus</name>
    <name type="common">Hydatid tapeworm</name>
    <dbReference type="NCBI Taxonomy" id="6210"/>
    <lineage>
        <taxon>Eukaryota</taxon>
        <taxon>Metazoa</taxon>
        <taxon>Spiralia</taxon>
        <taxon>Lophotrochozoa</taxon>
        <taxon>Platyhelminthes</taxon>
        <taxon>Cestoda</taxon>
        <taxon>Eucestoda</taxon>
        <taxon>Cyclophyllidea</taxon>
        <taxon>Taeniidae</taxon>
        <taxon>Echinococcus</taxon>
        <taxon>Echinococcus granulosus group</taxon>
    </lineage>
</organism>
<sequence length="192" mass="22381">MRGSPLCLFSLLLLLLALSATGWRHHPDADYYYDYYPIGKARRGRSFDLDAYGTQGRYYDFDQASDDESIQSHMDYLRTSQPKSCTMRSSTLLVFGLLLVLLTVATSGLRRSRSRSDYKFYYPEAIRNKNEHLRKNNEQQGRGSVHHFAQQPRRNSVDYHKDYIKNHYGSAGSHEVEQKLLNDRIKKGKKYN</sequence>
<protein>
    <submittedName>
        <fullName evidence="4 6">Expressed protein</fullName>
    </submittedName>
</protein>
<dbReference type="OrthoDB" id="10525225at2759"/>
<feature type="transmembrane region" description="Helical" evidence="2">
    <location>
        <begin position="90"/>
        <end position="109"/>
    </location>
</feature>
<evidence type="ECO:0000313" key="6">
    <source>
        <dbReference type="WBParaSite" id="EgrG_000646900"/>
    </source>
</evidence>
<dbReference type="WBParaSite" id="EgrG_000646900">
    <property type="protein sequence ID" value="EgrG_000646900"/>
    <property type="gene ID" value="EgrG_000646900"/>
</dbReference>
<reference evidence="4 5" key="1">
    <citation type="journal article" date="2013" name="Nature">
        <title>The genomes of four tapeworm species reveal adaptations to parasitism.</title>
        <authorList>
            <person name="Tsai I.J."/>
            <person name="Zarowiecki M."/>
            <person name="Holroyd N."/>
            <person name="Garciarrubio A."/>
            <person name="Sanchez-Flores A."/>
            <person name="Brooks K.L."/>
            <person name="Tracey A."/>
            <person name="Bobes R.J."/>
            <person name="Fragoso G."/>
            <person name="Sciutto E."/>
            <person name="Aslett M."/>
            <person name="Beasley H."/>
            <person name="Bennett H.M."/>
            <person name="Cai J."/>
            <person name="Camicia F."/>
            <person name="Clark R."/>
            <person name="Cucher M."/>
            <person name="De Silva N."/>
            <person name="Day T.A."/>
            <person name="Deplazes P."/>
            <person name="Estrada K."/>
            <person name="Fernandez C."/>
            <person name="Holland P.W."/>
            <person name="Hou J."/>
            <person name="Hu S."/>
            <person name="Huckvale T."/>
            <person name="Hung S.S."/>
            <person name="Kamenetzky L."/>
            <person name="Keane J.A."/>
            <person name="Kiss F."/>
            <person name="Koziol U."/>
            <person name="Lambert O."/>
            <person name="Liu K."/>
            <person name="Luo X."/>
            <person name="Luo Y."/>
            <person name="Macchiaroli N."/>
            <person name="Nichol S."/>
            <person name="Paps J."/>
            <person name="Parkinson J."/>
            <person name="Pouchkina-Stantcheva N."/>
            <person name="Riddiford N."/>
            <person name="Rosenzvit M."/>
            <person name="Salinas G."/>
            <person name="Wasmuth J.D."/>
            <person name="Zamanian M."/>
            <person name="Zheng Y."/>
            <person name="Cai X."/>
            <person name="Soberon X."/>
            <person name="Olson P.D."/>
            <person name="Laclette J.P."/>
            <person name="Brehm K."/>
            <person name="Berriman M."/>
            <person name="Garciarrubio A."/>
            <person name="Bobes R.J."/>
            <person name="Fragoso G."/>
            <person name="Sanchez-Flores A."/>
            <person name="Estrada K."/>
            <person name="Cevallos M.A."/>
            <person name="Morett E."/>
            <person name="Gonzalez V."/>
            <person name="Portillo T."/>
            <person name="Ochoa-Leyva A."/>
            <person name="Jose M.V."/>
            <person name="Sciutto E."/>
            <person name="Landa A."/>
            <person name="Jimenez L."/>
            <person name="Valdes V."/>
            <person name="Carrero J.C."/>
            <person name="Larralde C."/>
            <person name="Morales-Montor J."/>
            <person name="Limon-Lason J."/>
            <person name="Soberon X."/>
            <person name="Laclette J.P."/>
        </authorList>
    </citation>
    <scope>NUCLEOTIDE SEQUENCE [LARGE SCALE GENOMIC DNA]</scope>
</reference>
<evidence type="ECO:0000256" key="2">
    <source>
        <dbReference type="SAM" id="Phobius"/>
    </source>
</evidence>
<gene>
    <name evidence="4" type="ORF">EgrG_000646900</name>
</gene>